<dbReference type="InterPro" id="IPR010982">
    <property type="entry name" value="Lambda_DNA-bd_dom_sf"/>
</dbReference>
<dbReference type="AlphaFoldDB" id="A0A316DBW0"/>
<dbReference type="CDD" id="cd00093">
    <property type="entry name" value="HTH_XRE"/>
    <property type="match status" value="1"/>
</dbReference>
<keyword evidence="4" id="KW-1185">Reference proteome</keyword>
<dbReference type="GO" id="GO:0005829">
    <property type="term" value="C:cytosol"/>
    <property type="evidence" value="ECO:0007669"/>
    <property type="project" value="TreeGrafter"/>
</dbReference>
<dbReference type="InterPro" id="IPR050807">
    <property type="entry name" value="TransReg_Diox_bact_type"/>
</dbReference>
<dbReference type="PANTHER" id="PTHR46797:SF1">
    <property type="entry name" value="METHYLPHOSPHONATE SYNTHASE"/>
    <property type="match status" value="1"/>
</dbReference>
<dbReference type="EMBL" id="QGGL01000005">
    <property type="protein sequence ID" value="PWK14396.1"/>
    <property type="molecule type" value="Genomic_DNA"/>
</dbReference>
<dbReference type="PROSITE" id="PS50943">
    <property type="entry name" value="HTH_CROC1"/>
    <property type="match status" value="1"/>
</dbReference>
<name>A0A316DBW0_9BACL</name>
<feature type="domain" description="HTH cro/C1-type" evidence="2">
    <location>
        <begin position="11"/>
        <end position="64"/>
    </location>
</feature>
<dbReference type="Gene3D" id="1.10.260.40">
    <property type="entry name" value="lambda repressor-like DNA-binding domains"/>
    <property type="match status" value="1"/>
</dbReference>
<dbReference type="GO" id="GO:0003700">
    <property type="term" value="F:DNA-binding transcription factor activity"/>
    <property type="evidence" value="ECO:0007669"/>
    <property type="project" value="TreeGrafter"/>
</dbReference>
<dbReference type="GO" id="GO:0003677">
    <property type="term" value="F:DNA binding"/>
    <property type="evidence" value="ECO:0007669"/>
    <property type="project" value="UniProtKB-KW"/>
</dbReference>
<dbReference type="SMART" id="SM00530">
    <property type="entry name" value="HTH_XRE"/>
    <property type="match status" value="1"/>
</dbReference>
<dbReference type="SUPFAM" id="SSF48452">
    <property type="entry name" value="TPR-like"/>
    <property type="match status" value="1"/>
</dbReference>
<dbReference type="SUPFAM" id="SSF47413">
    <property type="entry name" value="lambda repressor-like DNA-binding domains"/>
    <property type="match status" value="1"/>
</dbReference>
<gene>
    <name evidence="3" type="ORF">C7459_105153</name>
</gene>
<protein>
    <submittedName>
        <fullName evidence="3">Helix-turn-helix protein</fullName>
    </submittedName>
</protein>
<proteinExistence type="predicted"/>
<dbReference type="PANTHER" id="PTHR46797">
    <property type="entry name" value="HTH-TYPE TRANSCRIPTIONAL REGULATOR"/>
    <property type="match status" value="1"/>
</dbReference>
<dbReference type="InterPro" id="IPR011990">
    <property type="entry name" value="TPR-like_helical_dom_sf"/>
</dbReference>
<dbReference type="Proteomes" id="UP000245634">
    <property type="component" value="Unassembled WGS sequence"/>
</dbReference>
<keyword evidence="1" id="KW-0238">DNA-binding</keyword>
<dbReference type="InterPro" id="IPR001387">
    <property type="entry name" value="Cro/C1-type_HTH"/>
</dbReference>
<organism evidence="3 4">
    <name type="scientific">Tumebacillus permanentifrigoris</name>
    <dbReference type="NCBI Taxonomy" id="378543"/>
    <lineage>
        <taxon>Bacteria</taxon>
        <taxon>Bacillati</taxon>
        <taxon>Bacillota</taxon>
        <taxon>Bacilli</taxon>
        <taxon>Bacillales</taxon>
        <taxon>Alicyclobacillaceae</taxon>
        <taxon>Tumebacillus</taxon>
    </lineage>
</organism>
<reference evidence="3 4" key="1">
    <citation type="submission" date="2018-05" db="EMBL/GenBank/DDBJ databases">
        <title>Genomic Encyclopedia of Type Strains, Phase IV (KMG-IV): sequencing the most valuable type-strain genomes for metagenomic binning, comparative biology and taxonomic classification.</title>
        <authorList>
            <person name="Goeker M."/>
        </authorList>
    </citation>
    <scope>NUCLEOTIDE SEQUENCE [LARGE SCALE GENOMIC DNA]</scope>
    <source>
        <strain evidence="3 4">DSM 18773</strain>
    </source>
</reference>
<dbReference type="Gene3D" id="1.25.40.10">
    <property type="entry name" value="Tetratricopeptide repeat domain"/>
    <property type="match status" value="2"/>
</dbReference>
<evidence type="ECO:0000313" key="3">
    <source>
        <dbReference type="EMBL" id="PWK14396.1"/>
    </source>
</evidence>
<accession>A0A316DBW0</accession>
<dbReference type="RefSeq" id="WP_170119332.1">
    <property type="nucleotide sequence ID" value="NZ_QGGL01000005.1"/>
</dbReference>
<sequence length="432" mass="49357">MTEMPVLGERIKLMRQRRNMTQGDLASGLCTASMISQIETGKARPSYHILLQIAQRLEVPVEFLIESSEANLEYVCTYRAAQMLIAGRDYTEGMLLLKQLLNTPRGQQDGVQLMCELIPCYLQVGQVANAIRLVEQLAREAESSEEHGLMALVCQHRGTIQFMALRYDNAIYQWERGLEFLRRVEGVDRYFYAGLLFRIAQAHAKLGQMQKSLAYCARTAPYFEHARTLTDQARMCLSLSKSFRQSSDHRQSITFGQRAGHLHNVLQHRARHERNRVQQALLIESTGRGQETRQTLATAVQQLQGMGFLEAAGLAALELAKLHLQASDVEAAEHACVQAQRWIPTPHTVRAKLQTLLGRVEVKRHRHSEGKRRIQQVVDTHYAQQRVFEWEEALSELAWVYADEEDFRHACQLLLSARTYSRNLISERGMCL</sequence>
<dbReference type="Pfam" id="PF01381">
    <property type="entry name" value="HTH_3"/>
    <property type="match status" value="1"/>
</dbReference>
<comment type="caution">
    <text evidence="3">The sequence shown here is derived from an EMBL/GenBank/DDBJ whole genome shotgun (WGS) entry which is preliminary data.</text>
</comment>
<evidence type="ECO:0000259" key="2">
    <source>
        <dbReference type="PROSITE" id="PS50943"/>
    </source>
</evidence>
<evidence type="ECO:0000256" key="1">
    <source>
        <dbReference type="ARBA" id="ARBA00023125"/>
    </source>
</evidence>
<evidence type="ECO:0000313" key="4">
    <source>
        <dbReference type="Proteomes" id="UP000245634"/>
    </source>
</evidence>